<dbReference type="GO" id="GO:0003677">
    <property type="term" value="F:DNA binding"/>
    <property type="evidence" value="ECO:0007669"/>
    <property type="project" value="InterPro"/>
</dbReference>
<feature type="domain" description="HTH cro/C1-type" evidence="1">
    <location>
        <begin position="36"/>
        <end position="90"/>
    </location>
</feature>
<dbReference type="PROSITE" id="PS50943">
    <property type="entry name" value="HTH_CROC1"/>
    <property type="match status" value="1"/>
</dbReference>
<name>A0A6N7LUP1_9GAMM</name>
<organism evidence="2 3">
    <name type="scientific">Alcanivorax sediminis</name>
    <dbReference type="NCBI Taxonomy" id="2663008"/>
    <lineage>
        <taxon>Bacteria</taxon>
        <taxon>Pseudomonadati</taxon>
        <taxon>Pseudomonadota</taxon>
        <taxon>Gammaproteobacteria</taxon>
        <taxon>Oceanospirillales</taxon>
        <taxon>Alcanivoracaceae</taxon>
        <taxon>Alcanivorax</taxon>
    </lineage>
</organism>
<evidence type="ECO:0000259" key="1">
    <source>
        <dbReference type="PROSITE" id="PS50943"/>
    </source>
</evidence>
<reference evidence="2 3" key="1">
    <citation type="submission" date="2019-10" db="EMBL/GenBank/DDBJ databases">
        <title>Alcanivorax sp.PA15-N-34 draft genome sequence.</title>
        <authorList>
            <person name="Liao X."/>
            <person name="Shao Z."/>
        </authorList>
    </citation>
    <scope>NUCLEOTIDE SEQUENCE [LARGE SCALE GENOMIC DNA]</scope>
    <source>
        <strain evidence="2 3">PA15-N-34</strain>
    </source>
</reference>
<dbReference type="InterPro" id="IPR010982">
    <property type="entry name" value="Lambda_DNA-bd_dom_sf"/>
</dbReference>
<gene>
    <name evidence="2" type="ORF">GFN93_12395</name>
</gene>
<keyword evidence="3" id="KW-1185">Reference proteome</keyword>
<comment type="caution">
    <text evidence="2">The sequence shown here is derived from an EMBL/GenBank/DDBJ whole genome shotgun (WGS) entry which is preliminary data.</text>
</comment>
<dbReference type="InterPro" id="IPR001387">
    <property type="entry name" value="Cro/C1-type_HTH"/>
</dbReference>
<dbReference type="Gene3D" id="1.10.260.40">
    <property type="entry name" value="lambda repressor-like DNA-binding domains"/>
    <property type="match status" value="1"/>
</dbReference>
<dbReference type="SUPFAM" id="SSF47413">
    <property type="entry name" value="lambda repressor-like DNA-binding domains"/>
    <property type="match status" value="1"/>
</dbReference>
<dbReference type="EMBL" id="WIRE01000001">
    <property type="protein sequence ID" value="MQX54052.1"/>
    <property type="molecule type" value="Genomic_DNA"/>
</dbReference>
<sequence>MDKRHTELSPQEQMARRESLYQFITEHPGLPLAEVITRTRKELLLTLEEMSRLTSVSVRVIHSIENQQANPTLATAEKLLKPFGLRMGVFR</sequence>
<dbReference type="AlphaFoldDB" id="A0A6N7LUP1"/>
<evidence type="ECO:0000313" key="3">
    <source>
        <dbReference type="Proteomes" id="UP000469421"/>
    </source>
</evidence>
<accession>A0A6N7LUP1</accession>
<proteinExistence type="predicted"/>
<protein>
    <submittedName>
        <fullName evidence="2">Helix-turn-helix domain-containing protein</fullName>
    </submittedName>
</protein>
<dbReference type="RefSeq" id="WP_153501375.1">
    <property type="nucleotide sequence ID" value="NZ_WIRE01000001.1"/>
</dbReference>
<dbReference type="SMART" id="SM00530">
    <property type="entry name" value="HTH_XRE"/>
    <property type="match status" value="1"/>
</dbReference>
<dbReference type="CDD" id="cd00093">
    <property type="entry name" value="HTH_XRE"/>
    <property type="match status" value="1"/>
</dbReference>
<dbReference type="Proteomes" id="UP000469421">
    <property type="component" value="Unassembled WGS sequence"/>
</dbReference>
<dbReference type="Pfam" id="PF01381">
    <property type="entry name" value="HTH_3"/>
    <property type="match status" value="1"/>
</dbReference>
<evidence type="ECO:0000313" key="2">
    <source>
        <dbReference type="EMBL" id="MQX54052.1"/>
    </source>
</evidence>